<sequence>MLSQLLYLTPLLSLVPSTFAQGPPLAGHWTLTDIVTSGPNANAGNCATCWPGDPHNTVSFTILETNSSCTTTWLPPNKPTEYVTCTPPAYFGGLPSEFTFKFPVGEQTSFFAFTPEVEFTYQFQTEAGPEETLFNGEIYISETTSNLFCLSGAPGTGLKCSGGPVSVEIR</sequence>
<evidence type="ECO:0000313" key="3">
    <source>
        <dbReference type="Proteomes" id="UP000308768"/>
    </source>
</evidence>
<evidence type="ECO:0008006" key="4">
    <source>
        <dbReference type="Google" id="ProtNLM"/>
    </source>
</evidence>
<keyword evidence="3" id="KW-1185">Reference proteome</keyword>
<evidence type="ECO:0000313" key="2">
    <source>
        <dbReference type="EMBL" id="TKA68359.1"/>
    </source>
</evidence>
<evidence type="ECO:0000256" key="1">
    <source>
        <dbReference type="SAM" id="SignalP"/>
    </source>
</evidence>
<dbReference type="Proteomes" id="UP000308768">
    <property type="component" value="Unassembled WGS sequence"/>
</dbReference>
<comment type="caution">
    <text evidence="2">The sequence shown here is derived from an EMBL/GenBank/DDBJ whole genome shotgun (WGS) entry which is preliminary data.</text>
</comment>
<keyword evidence="1" id="KW-0732">Signal</keyword>
<proteinExistence type="predicted"/>
<name>A0A4V5NH32_9PEZI</name>
<feature type="chain" id="PRO_5020441344" description="AA1-like domain-containing protein" evidence="1">
    <location>
        <begin position="21"/>
        <end position="170"/>
    </location>
</feature>
<gene>
    <name evidence="2" type="ORF">B0A49_06606</name>
</gene>
<reference evidence="2 3" key="1">
    <citation type="submission" date="2017-03" db="EMBL/GenBank/DDBJ databases">
        <title>Genomes of endolithic fungi from Antarctica.</title>
        <authorList>
            <person name="Coleine C."/>
            <person name="Masonjones S."/>
            <person name="Stajich J.E."/>
        </authorList>
    </citation>
    <scope>NUCLEOTIDE SEQUENCE [LARGE SCALE GENOMIC DNA]</scope>
    <source>
        <strain evidence="2 3">CCFEE 5187</strain>
    </source>
</reference>
<organism evidence="2 3">
    <name type="scientific">Cryomyces minteri</name>
    <dbReference type="NCBI Taxonomy" id="331657"/>
    <lineage>
        <taxon>Eukaryota</taxon>
        <taxon>Fungi</taxon>
        <taxon>Dikarya</taxon>
        <taxon>Ascomycota</taxon>
        <taxon>Pezizomycotina</taxon>
        <taxon>Dothideomycetes</taxon>
        <taxon>Dothideomycetes incertae sedis</taxon>
        <taxon>Cryomyces</taxon>
    </lineage>
</organism>
<dbReference type="AlphaFoldDB" id="A0A4V5NH32"/>
<accession>A0A4V5NH32</accession>
<dbReference type="EMBL" id="NAJN01000825">
    <property type="protein sequence ID" value="TKA68359.1"/>
    <property type="molecule type" value="Genomic_DNA"/>
</dbReference>
<feature type="signal peptide" evidence="1">
    <location>
        <begin position="1"/>
        <end position="20"/>
    </location>
</feature>
<protein>
    <recommendedName>
        <fullName evidence="4">AA1-like domain-containing protein</fullName>
    </recommendedName>
</protein>
<dbReference type="OrthoDB" id="5503458at2759"/>